<keyword evidence="3" id="KW-0472">Membrane</keyword>
<evidence type="ECO:0000313" key="6">
    <source>
        <dbReference type="Proteomes" id="UP000603453"/>
    </source>
</evidence>
<dbReference type="EMBL" id="JAEPRD010000018">
    <property type="protein sequence ID" value="KAG2208657.1"/>
    <property type="molecule type" value="Genomic_DNA"/>
</dbReference>
<dbReference type="Proteomes" id="UP000603453">
    <property type="component" value="Unassembled WGS sequence"/>
</dbReference>
<dbReference type="SUPFAM" id="SSF51055">
    <property type="entry name" value="Carbohydrate binding domain"/>
    <property type="match status" value="1"/>
</dbReference>
<dbReference type="InterPro" id="IPR052981">
    <property type="entry name" value="Ingression_C2_domain"/>
</dbReference>
<dbReference type="InterPro" id="IPR003610">
    <property type="entry name" value="CBM5/12"/>
</dbReference>
<dbReference type="GO" id="GO:0004553">
    <property type="term" value="F:hydrolase activity, hydrolyzing O-glycosyl compounds"/>
    <property type="evidence" value="ECO:0007669"/>
    <property type="project" value="InterPro"/>
</dbReference>
<protein>
    <recommendedName>
        <fullName evidence="4">C2 domain-containing protein</fullName>
    </recommendedName>
</protein>
<dbReference type="Gene3D" id="2.60.40.150">
    <property type="entry name" value="C2 domain"/>
    <property type="match status" value="1"/>
</dbReference>
<feature type="domain" description="C2" evidence="4">
    <location>
        <begin position="12"/>
        <end position="133"/>
    </location>
</feature>
<dbReference type="SUPFAM" id="SSF49562">
    <property type="entry name" value="C2 domain (Calcium/lipid-binding domain, CaLB)"/>
    <property type="match status" value="1"/>
</dbReference>
<keyword evidence="1" id="KW-0378">Hydrolase</keyword>
<dbReference type="SMART" id="SM00239">
    <property type="entry name" value="C2"/>
    <property type="match status" value="1"/>
</dbReference>
<keyword evidence="6" id="KW-1185">Reference proteome</keyword>
<gene>
    <name evidence="5" type="ORF">INT47_007755</name>
</gene>
<evidence type="ECO:0000256" key="1">
    <source>
        <dbReference type="ARBA" id="ARBA00022801"/>
    </source>
</evidence>
<dbReference type="Pfam" id="PF02839">
    <property type="entry name" value="CBM_5_12"/>
    <property type="match status" value="1"/>
</dbReference>
<feature type="region of interest" description="Disordered" evidence="2">
    <location>
        <begin position="1"/>
        <end position="23"/>
    </location>
</feature>
<dbReference type="InterPro" id="IPR036573">
    <property type="entry name" value="CBM_sf_5/12"/>
</dbReference>
<keyword evidence="3" id="KW-1133">Transmembrane helix</keyword>
<feature type="region of interest" description="Disordered" evidence="2">
    <location>
        <begin position="220"/>
        <end position="350"/>
    </location>
</feature>
<dbReference type="InterPro" id="IPR000008">
    <property type="entry name" value="C2_dom"/>
</dbReference>
<sequence length="384" mass="43620">MLHSHTSYTSETSQTSYSSSNRVQSSESRASLIIHVSSATELVSRQTFGKQDPFLQFYLDAKNKDSYLKTFTHKNAGENATWNQKFTISLNGEPNLYVEVLDEENTVNEVIGFAAIPINQVVHADGAYMNGLFEIYDVKGERAGLLNLQLAATGFPNSRTPDFGQAVQGTSFVEEEHCARMKSSKKKSTGVAVGGAIFGGALAVGAGLLGKKLYGEHQEDKLEQEAEAAESQRLAEEEETRKREEQEKYQREREEFEREKSEFESQKQHRSEEQQQEHHEVEGRKKKEECEKKEKREECEKKEKKKSHKKKDCSDDESERRHRRRNSGSSSSDDDNDAKKWNPVGTYAPGDRVKYHNQIYMCLQGHTSNPTWQPGAAHSLWQAE</sequence>
<proteinExistence type="predicted"/>
<keyword evidence="3" id="KW-0812">Transmembrane</keyword>
<evidence type="ECO:0000256" key="3">
    <source>
        <dbReference type="SAM" id="Phobius"/>
    </source>
</evidence>
<dbReference type="PANTHER" id="PTHR47052:SF3">
    <property type="entry name" value="INGRESSION PROTEIN 1"/>
    <property type="match status" value="1"/>
</dbReference>
<dbReference type="AlphaFoldDB" id="A0A8H7V7R4"/>
<dbReference type="Pfam" id="PF00168">
    <property type="entry name" value="C2"/>
    <property type="match status" value="1"/>
</dbReference>
<dbReference type="InterPro" id="IPR035892">
    <property type="entry name" value="C2_domain_sf"/>
</dbReference>
<evidence type="ECO:0000313" key="5">
    <source>
        <dbReference type="EMBL" id="KAG2208657.1"/>
    </source>
</evidence>
<organism evidence="5 6">
    <name type="scientific">Mucor saturninus</name>
    <dbReference type="NCBI Taxonomy" id="64648"/>
    <lineage>
        <taxon>Eukaryota</taxon>
        <taxon>Fungi</taxon>
        <taxon>Fungi incertae sedis</taxon>
        <taxon>Mucoromycota</taxon>
        <taxon>Mucoromycotina</taxon>
        <taxon>Mucoromycetes</taxon>
        <taxon>Mucorales</taxon>
        <taxon>Mucorineae</taxon>
        <taxon>Mucoraceae</taxon>
        <taxon>Mucor</taxon>
    </lineage>
</organism>
<dbReference type="PROSITE" id="PS50004">
    <property type="entry name" value="C2"/>
    <property type="match status" value="1"/>
</dbReference>
<comment type="caution">
    <text evidence="5">The sequence shown here is derived from an EMBL/GenBank/DDBJ whole genome shotgun (WGS) entry which is preliminary data.</text>
</comment>
<feature type="compositionally biased region" description="Basic and acidic residues" evidence="2">
    <location>
        <begin position="233"/>
        <end position="302"/>
    </location>
</feature>
<evidence type="ECO:0000256" key="2">
    <source>
        <dbReference type="SAM" id="MobiDB-lite"/>
    </source>
</evidence>
<accession>A0A8H7V7R4</accession>
<dbReference type="CDD" id="cd12214">
    <property type="entry name" value="ChiA1_BD"/>
    <property type="match status" value="1"/>
</dbReference>
<name>A0A8H7V7R4_9FUNG</name>
<dbReference type="Gene3D" id="2.10.10.20">
    <property type="entry name" value="Carbohydrate-binding module superfamily 5/12"/>
    <property type="match status" value="1"/>
</dbReference>
<dbReference type="GO" id="GO:0005975">
    <property type="term" value="P:carbohydrate metabolic process"/>
    <property type="evidence" value="ECO:0007669"/>
    <property type="project" value="InterPro"/>
</dbReference>
<evidence type="ECO:0000259" key="4">
    <source>
        <dbReference type="PROSITE" id="PS50004"/>
    </source>
</evidence>
<feature type="transmembrane region" description="Helical" evidence="3">
    <location>
        <begin position="190"/>
        <end position="209"/>
    </location>
</feature>
<dbReference type="GO" id="GO:0005576">
    <property type="term" value="C:extracellular region"/>
    <property type="evidence" value="ECO:0007669"/>
    <property type="project" value="InterPro"/>
</dbReference>
<dbReference type="PANTHER" id="PTHR47052">
    <property type="entry name" value="CONSERVED SERINE PROLINE-RICH PROTEIN (AFU_ORTHOLOGUE AFUA_2G01790)"/>
    <property type="match status" value="1"/>
</dbReference>
<reference evidence="5" key="1">
    <citation type="submission" date="2020-12" db="EMBL/GenBank/DDBJ databases">
        <title>Metabolic potential, ecology and presence of endohyphal bacteria is reflected in genomic diversity of Mucoromycotina.</title>
        <authorList>
            <person name="Muszewska A."/>
            <person name="Okrasinska A."/>
            <person name="Steczkiewicz K."/>
            <person name="Drgas O."/>
            <person name="Orlowska M."/>
            <person name="Perlinska-Lenart U."/>
            <person name="Aleksandrzak-Piekarczyk T."/>
            <person name="Szatraj K."/>
            <person name="Zielenkiewicz U."/>
            <person name="Pilsyk S."/>
            <person name="Malc E."/>
            <person name="Mieczkowski P."/>
            <person name="Kruszewska J.S."/>
            <person name="Biernat P."/>
            <person name="Pawlowska J."/>
        </authorList>
    </citation>
    <scope>NUCLEOTIDE SEQUENCE</scope>
    <source>
        <strain evidence="5">WA0000017839</strain>
    </source>
</reference>
<dbReference type="GO" id="GO:0030246">
    <property type="term" value="F:carbohydrate binding"/>
    <property type="evidence" value="ECO:0007669"/>
    <property type="project" value="InterPro"/>
</dbReference>
<dbReference type="OrthoDB" id="270970at2759"/>